<dbReference type="OrthoDB" id="10031141at2759"/>
<keyword evidence="2" id="KW-1133">Transmembrane helix</keyword>
<reference evidence="5" key="1">
    <citation type="submission" date="2025-08" db="UniProtKB">
        <authorList>
            <consortium name="Ensembl"/>
        </authorList>
    </citation>
    <scope>IDENTIFICATION</scope>
</reference>
<dbReference type="SUPFAM" id="SSF57586">
    <property type="entry name" value="TNF receptor-like"/>
    <property type="match status" value="2"/>
</dbReference>
<dbReference type="GO" id="GO:0007165">
    <property type="term" value="P:signal transduction"/>
    <property type="evidence" value="ECO:0007669"/>
    <property type="project" value="InterPro"/>
</dbReference>
<keyword evidence="3" id="KW-0732">Signal</keyword>
<feature type="repeat" description="TNFR-Cys" evidence="1">
    <location>
        <begin position="67"/>
        <end position="101"/>
    </location>
</feature>
<feature type="disulfide bond" evidence="1">
    <location>
        <begin position="83"/>
        <end position="101"/>
    </location>
</feature>
<feature type="domain" description="TNFR-Cys" evidence="4">
    <location>
        <begin position="67"/>
        <end position="101"/>
    </location>
</feature>
<dbReference type="RefSeq" id="XP_023261771.1">
    <property type="nucleotide sequence ID" value="XM_023406003.1"/>
</dbReference>
<dbReference type="GeneID" id="111654846"/>
<dbReference type="FunFam" id="2.10.50.10:FF:000007">
    <property type="entry name" value="TNF receptor superfamily member 14"/>
    <property type="match status" value="1"/>
</dbReference>
<dbReference type="GeneTree" id="ENSGT00950000183126"/>
<keyword evidence="2" id="KW-0472">Membrane</keyword>
<dbReference type="CDD" id="cd00185">
    <property type="entry name" value="TNFRSF"/>
    <property type="match status" value="1"/>
</dbReference>
<dbReference type="GO" id="GO:0009897">
    <property type="term" value="C:external side of plasma membrane"/>
    <property type="evidence" value="ECO:0007669"/>
    <property type="project" value="TreeGrafter"/>
</dbReference>
<evidence type="ECO:0000313" key="6">
    <source>
        <dbReference type="Proteomes" id="UP000261360"/>
    </source>
</evidence>
<reference evidence="5" key="2">
    <citation type="submission" date="2025-09" db="UniProtKB">
        <authorList>
            <consortium name="Ensembl"/>
        </authorList>
    </citation>
    <scope>IDENTIFICATION</scope>
</reference>
<dbReference type="SMART" id="SM00208">
    <property type="entry name" value="TNFR"/>
    <property type="match status" value="4"/>
</dbReference>
<evidence type="ECO:0000313" key="5">
    <source>
        <dbReference type="Ensembl" id="ENSSLDP00000000795.1"/>
    </source>
</evidence>
<feature type="domain" description="TNFR-Cys" evidence="4">
    <location>
        <begin position="103"/>
        <end position="145"/>
    </location>
</feature>
<evidence type="ECO:0000256" key="2">
    <source>
        <dbReference type="SAM" id="Phobius"/>
    </source>
</evidence>
<dbReference type="GO" id="GO:0050830">
    <property type="term" value="P:defense response to Gram-positive bacterium"/>
    <property type="evidence" value="ECO:0007669"/>
    <property type="project" value="TreeGrafter"/>
</dbReference>
<dbReference type="PANTHER" id="PTHR46838:SF1">
    <property type="entry name" value="TUMOR NECROSIS FACTOR RECEPTOR SUPERFAMILY MEMBER 14"/>
    <property type="match status" value="1"/>
</dbReference>
<dbReference type="STRING" id="1841481.ENSSLDP00000000795"/>
<dbReference type="GO" id="GO:0002720">
    <property type="term" value="P:positive regulation of cytokine production involved in immune response"/>
    <property type="evidence" value="ECO:0007669"/>
    <property type="project" value="TreeGrafter"/>
</dbReference>
<name>A0A3B4WAY6_SERLL</name>
<dbReference type="CDD" id="cd13405">
    <property type="entry name" value="TNFRSF14_teleost"/>
    <property type="match status" value="1"/>
</dbReference>
<dbReference type="Proteomes" id="UP000261360">
    <property type="component" value="Unplaced"/>
</dbReference>
<accession>A0A3B4WAY6</accession>
<proteinExistence type="predicted"/>
<feature type="chain" id="PRO_5017445149" evidence="3">
    <location>
        <begin position="22"/>
        <end position="281"/>
    </location>
</feature>
<dbReference type="Pfam" id="PF00020">
    <property type="entry name" value="TNFR_c6"/>
    <property type="match status" value="2"/>
</dbReference>
<dbReference type="GO" id="GO:0050829">
    <property type="term" value="P:defense response to Gram-negative bacterium"/>
    <property type="evidence" value="ECO:0007669"/>
    <property type="project" value="TreeGrafter"/>
</dbReference>
<feature type="transmembrane region" description="Helical" evidence="2">
    <location>
        <begin position="236"/>
        <end position="258"/>
    </location>
</feature>
<dbReference type="GO" id="GO:0006955">
    <property type="term" value="P:immune response"/>
    <property type="evidence" value="ECO:0007669"/>
    <property type="project" value="InterPro"/>
</dbReference>
<dbReference type="PROSITE" id="PS00652">
    <property type="entry name" value="TNFR_NGFR_1"/>
    <property type="match status" value="2"/>
</dbReference>
<feature type="disulfide bond" evidence="1">
    <location>
        <begin position="80"/>
        <end position="93"/>
    </location>
</feature>
<dbReference type="InterPro" id="IPR008063">
    <property type="entry name" value="Fas_rcpt"/>
</dbReference>
<dbReference type="Gene3D" id="2.10.50.10">
    <property type="entry name" value="Tumor Necrosis Factor Receptor, subunit A, domain 2"/>
    <property type="match status" value="3"/>
</dbReference>
<sequence length="281" mass="31082">MIYFLFPDVLLLFWTLKLTSSQITERWCLHTLKPADLLFEMTSRRNHYTAASLLILMIRIFRGNTLTCHPAEYQTGNECCAMCPPGSRVKTDCTEFRSTSCLPCIEGTFVNQPTGLKQCFPCSNCDPGSGLRIKSSCTTILDAVCEAQEGFYCTDLTKNSCVAAEKHTRCQPGQYISQTGTASKDTVCSDCRDATFSDGTFTSCQPHTQCESENLQLIKAGTAASDAECEEKSLKVTVIVISAVVLPLVIGFILVLVWKRREILAGKICVQSKKMLSWFNG</sequence>
<feature type="repeat" description="TNFR-Cys" evidence="1">
    <location>
        <begin position="103"/>
        <end position="145"/>
    </location>
</feature>
<protein>
    <submittedName>
        <fullName evidence="5">Tumor necrosis factor receptor superfamily member 5-like</fullName>
    </submittedName>
</protein>
<dbReference type="PANTHER" id="PTHR46838">
    <property type="entry name" value="TUMOR NECROSIS FACTOR RECEPTOR SUPERFAMILY MEMBER 14"/>
    <property type="match status" value="1"/>
</dbReference>
<keyword evidence="1" id="KW-1015">Disulfide bond</keyword>
<feature type="disulfide bond" evidence="1">
    <location>
        <begin position="104"/>
        <end position="119"/>
    </location>
</feature>
<evidence type="ECO:0000256" key="3">
    <source>
        <dbReference type="SAM" id="SignalP"/>
    </source>
</evidence>
<organism evidence="5 6">
    <name type="scientific">Seriola lalandi dorsalis</name>
    <dbReference type="NCBI Taxonomy" id="1841481"/>
    <lineage>
        <taxon>Eukaryota</taxon>
        <taxon>Metazoa</taxon>
        <taxon>Chordata</taxon>
        <taxon>Craniata</taxon>
        <taxon>Vertebrata</taxon>
        <taxon>Euteleostomi</taxon>
        <taxon>Actinopterygii</taxon>
        <taxon>Neopterygii</taxon>
        <taxon>Teleostei</taxon>
        <taxon>Neoteleostei</taxon>
        <taxon>Acanthomorphata</taxon>
        <taxon>Carangaria</taxon>
        <taxon>Carangiformes</taxon>
        <taxon>Carangidae</taxon>
        <taxon>Seriola</taxon>
    </lineage>
</organism>
<dbReference type="GO" id="GO:2000406">
    <property type="term" value="P:positive regulation of T cell migration"/>
    <property type="evidence" value="ECO:0007669"/>
    <property type="project" value="TreeGrafter"/>
</dbReference>
<keyword evidence="2" id="KW-0812">Transmembrane</keyword>
<keyword evidence="6" id="KW-1185">Reference proteome</keyword>
<evidence type="ECO:0000259" key="4">
    <source>
        <dbReference type="PROSITE" id="PS50050"/>
    </source>
</evidence>
<dbReference type="InterPro" id="IPR001368">
    <property type="entry name" value="TNFR/NGFR_Cys_rich_reg"/>
</dbReference>
<dbReference type="PRINTS" id="PR01680">
    <property type="entry name" value="TNFACTORR6"/>
</dbReference>
<dbReference type="GO" id="GO:0046642">
    <property type="term" value="P:negative regulation of alpha-beta T cell proliferation"/>
    <property type="evidence" value="ECO:0007669"/>
    <property type="project" value="TreeGrafter"/>
</dbReference>
<evidence type="ECO:0000256" key="1">
    <source>
        <dbReference type="PROSITE-ProRule" id="PRU00206"/>
    </source>
</evidence>
<dbReference type="Ensembl" id="ENSSLDT00000000855.1">
    <property type="protein sequence ID" value="ENSSLDP00000000795.1"/>
    <property type="gene ID" value="ENSSLDG00000000724.1"/>
</dbReference>
<dbReference type="PROSITE" id="PS50050">
    <property type="entry name" value="TNFR_NGFR_2"/>
    <property type="match status" value="2"/>
</dbReference>
<feature type="signal peptide" evidence="3">
    <location>
        <begin position="1"/>
        <end position="21"/>
    </location>
</feature>
<dbReference type="GO" id="GO:0004888">
    <property type="term" value="F:transmembrane signaling receptor activity"/>
    <property type="evidence" value="ECO:0007669"/>
    <property type="project" value="InterPro"/>
</dbReference>
<dbReference type="GO" id="GO:0006915">
    <property type="term" value="P:apoptotic process"/>
    <property type="evidence" value="ECO:0007669"/>
    <property type="project" value="InterPro"/>
</dbReference>
<dbReference type="AlphaFoldDB" id="A0A3B4WAY6"/>
<dbReference type="KEGG" id="slal:111654846"/>
<comment type="caution">
    <text evidence="1">Lacks conserved residue(s) required for the propagation of feature annotation.</text>
</comment>
<dbReference type="FunFam" id="2.10.50.10:FF:000065">
    <property type="entry name" value="TNF receptor superfamily member 14"/>
    <property type="match status" value="1"/>
</dbReference>